<dbReference type="Proteomes" id="UP001281147">
    <property type="component" value="Unassembled WGS sequence"/>
</dbReference>
<sequence length="400" mass="46283">MSGTCSVLVKFDWPDRFTKPDERSTDVGDIWSDATFTCDYTDRVLTTLDEVNDYITELVGKRMEKDPGLWEIARLGRNGISYTVEFQIGEYRDGNVVSDSEKIRVQQLEDLFVIPPRGKDVAIHARVVMIMRTDAKAKYWHLKIPELIRDNTGKDDYKYVRVGNAKRRFNVSDSERTPIQCALIARVDTGRRTVQLTLVDYCDFGHIEIGDGRRGQQTLYRRKDFVGRQPFKDARSFKELEQIVLLQASSDFPDIPRWPGMTLNSFMPGEVHSLPDPPVEIDVVVRWVNRLRIANAASLKFKDNQQFISEVDDTYDVTVQHLTKELREHTPDLFRSPLKNCWELELWIMPAWYPTGLKVSNDTLQDFLWKDKADAGDTQLYMEAHIVPKQAQESEAVEQR</sequence>
<organism evidence="1 2">
    <name type="scientific">Vermiconidia calcicola</name>
    <dbReference type="NCBI Taxonomy" id="1690605"/>
    <lineage>
        <taxon>Eukaryota</taxon>
        <taxon>Fungi</taxon>
        <taxon>Dikarya</taxon>
        <taxon>Ascomycota</taxon>
        <taxon>Pezizomycotina</taxon>
        <taxon>Dothideomycetes</taxon>
        <taxon>Dothideomycetidae</taxon>
        <taxon>Mycosphaerellales</taxon>
        <taxon>Extremaceae</taxon>
        <taxon>Vermiconidia</taxon>
    </lineage>
</organism>
<keyword evidence="2" id="KW-1185">Reference proteome</keyword>
<proteinExistence type="predicted"/>
<dbReference type="EMBL" id="JAUTXU010000194">
    <property type="protein sequence ID" value="KAK3699731.1"/>
    <property type="molecule type" value="Genomic_DNA"/>
</dbReference>
<reference evidence="1" key="1">
    <citation type="submission" date="2023-07" db="EMBL/GenBank/DDBJ databases">
        <title>Black Yeasts Isolated from many extreme environments.</title>
        <authorList>
            <person name="Coleine C."/>
            <person name="Stajich J.E."/>
            <person name="Selbmann L."/>
        </authorList>
    </citation>
    <scope>NUCLEOTIDE SEQUENCE</scope>
    <source>
        <strain evidence="1">CCFEE 5714</strain>
    </source>
</reference>
<comment type="caution">
    <text evidence="1">The sequence shown here is derived from an EMBL/GenBank/DDBJ whole genome shotgun (WGS) entry which is preliminary data.</text>
</comment>
<evidence type="ECO:0000313" key="2">
    <source>
        <dbReference type="Proteomes" id="UP001281147"/>
    </source>
</evidence>
<gene>
    <name evidence="1" type="ORF">LTR37_016336</name>
</gene>
<accession>A0ACC3MNI8</accession>
<evidence type="ECO:0000313" key="1">
    <source>
        <dbReference type="EMBL" id="KAK3699731.1"/>
    </source>
</evidence>
<name>A0ACC3MNI8_9PEZI</name>
<protein>
    <submittedName>
        <fullName evidence="1">Uncharacterized protein</fullName>
    </submittedName>
</protein>